<name>A0A4C1SLU5_EUMVA</name>
<dbReference type="EMBL" id="BGZK01003625">
    <property type="protein sequence ID" value="GBP03129.1"/>
    <property type="molecule type" value="Genomic_DNA"/>
</dbReference>
<gene>
    <name evidence="1" type="ORF">EVAR_99348_1</name>
</gene>
<keyword evidence="2" id="KW-1185">Reference proteome</keyword>
<organism evidence="1 2">
    <name type="scientific">Eumeta variegata</name>
    <name type="common">Bagworm moth</name>
    <name type="synonym">Eumeta japonica</name>
    <dbReference type="NCBI Taxonomy" id="151549"/>
    <lineage>
        <taxon>Eukaryota</taxon>
        <taxon>Metazoa</taxon>
        <taxon>Ecdysozoa</taxon>
        <taxon>Arthropoda</taxon>
        <taxon>Hexapoda</taxon>
        <taxon>Insecta</taxon>
        <taxon>Pterygota</taxon>
        <taxon>Neoptera</taxon>
        <taxon>Endopterygota</taxon>
        <taxon>Lepidoptera</taxon>
        <taxon>Glossata</taxon>
        <taxon>Ditrysia</taxon>
        <taxon>Tineoidea</taxon>
        <taxon>Psychidae</taxon>
        <taxon>Oiketicinae</taxon>
        <taxon>Eumeta</taxon>
    </lineage>
</organism>
<proteinExistence type="predicted"/>
<evidence type="ECO:0000313" key="2">
    <source>
        <dbReference type="Proteomes" id="UP000299102"/>
    </source>
</evidence>
<protein>
    <submittedName>
        <fullName evidence="1">Uncharacterized protein</fullName>
    </submittedName>
</protein>
<evidence type="ECO:0000313" key="1">
    <source>
        <dbReference type="EMBL" id="GBP03129.1"/>
    </source>
</evidence>
<sequence>MILYAGRRDATIARAAEAHKIIRHHVIVLWLWSCVKSAHRRNRRRRVQEVVSHCPRLGRSATRMECAATWFSDMSECDLMMVMYQFRNRMVNQTIRRSDGQMVNAGGPDR</sequence>
<comment type="caution">
    <text evidence="1">The sequence shown here is derived from an EMBL/GenBank/DDBJ whole genome shotgun (WGS) entry which is preliminary data.</text>
</comment>
<accession>A0A4C1SLU5</accession>
<feature type="non-terminal residue" evidence="1">
    <location>
        <position position="110"/>
    </location>
</feature>
<dbReference type="AlphaFoldDB" id="A0A4C1SLU5"/>
<reference evidence="1 2" key="1">
    <citation type="journal article" date="2019" name="Commun. Biol.">
        <title>The bagworm genome reveals a unique fibroin gene that provides high tensile strength.</title>
        <authorList>
            <person name="Kono N."/>
            <person name="Nakamura H."/>
            <person name="Ohtoshi R."/>
            <person name="Tomita M."/>
            <person name="Numata K."/>
            <person name="Arakawa K."/>
        </authorList>
    </citation>
    <scope>NUCLEOTIDE SEQUENCE [LARGE SCALE GENOMIC DNA]</scope>
</reference>
<dbReference type="Proteomes" id="UP000299102">
    <property type="component" value="Unassembled WGS sequence"/>
</dbReference>